<dbReference type="Gene3D" id="1.10.246.150">
    <property type="match status" value="1"/>
</dbReference>
<sequence length="118" mass="13714">MEVIDKIKTLLGLKDNDQDNLLNVIIENTEQALCFKLSADEVPKELNYVLVEVAIKRFNRLKNEGMTSYSQEGESITFNSSDFNDFNSDIQQWRADNNKNERSLGKVHFINPYEVRVR</sequence>
<protein>
    <recommendedName>
        <fullName evidence="3">Phage head-tail connector protein</fullName>
    </recommendedName>
</protein>
<evidence type="ECO:0008006" key="3">
    <source>
        <dbReference type="Google" id="ProtNLM"/>
    </source>
</evidence>
<dbReference type="InterPro" id="IPR021146">
    <property type="entry name" value="Phage_gp6-like_head-tail"/>
</dbReference>
<dbReference type="AlphaFoldDB" id="A0AAX0PUX7"/>
<proteinExistence type="predicted"/>
<gene>
    <name evidence="1" type="ORF">A3P64_05685</name>
</gene>
<dbReference type="InterPro" id="IPR053746">
    <property type="entry name" value="Viral_HT_Connector_Assembly"/>
</dbReference>
<reference evidence="1 2" key="1">
    <citation type="submission" date="2017-05" db="EMBL/GenBank/DDBJ databases">
        <title>Lactobacillus johnsonii from commercial turkeys.</title>
        <authorList>
            <person name="Johnson T.J."/>
            <person name="Youmans B."/>
        </authorList>
    </citation>
    <scope>NUCLEOTIDE SEQUENCE [LARGE SCALE GENOMIC DNA]</scope>
    <source>
        <strain evidence="1 2">UMNLJ54</strain>
    </source>
</reference>
<name>A0AAX0PUX7_LACJH</name>
<dbReference type="RefSeq" id="WP_057719489.1">
    <property type="nucleotide sequence ID" value="NZ_NIBB01000031.1"/>
</dbReference>
<evidence type="ECO:0000313" key="1">
    <source>
        <dbReference type="EMBL" id="PAB52566.1"/>
    </source>
</evidence>
<comment type="caution">
    <text evidence="1">The sequence shown here is derived from an EMBL/GenBank/DDBJ whole genome shotgun (WGS) entry which is preliminary data.</text>
</comment>
<dbReference type="Pfam" id="PF05135">
    <property type="entry name" value="Phage_connect_1"/>
    <property type="match status" value="1"/>
</dbReference>
<organism evidence="1 2">
    <name type="scientific">Lactobacillus johnsonii</name>
    <dbReference type="NCBI Taxonomy" id="33959"/>
    <lineage>
        <taxon>Bacteria</taxon>
        <taxon>Bacillati</taxon>
        <taxon>Bacillota</taxon>
        <taxon>Bacilli</taxon>
        <taxon>Lactobacillales</taxon>
        <taxon>Lactobacillaceae</taxon>
        <taxon>Lactobacillus</taxon>
    </lineage>
</organism>
<dbReference type="Proteomes" id="UP000216448">
    <property type="component" value="Unassembled WGS sequence"/>
</dbReference>
<evidence type="ECO:0000313" key="2">
    <source>
        <dbReference type="Proteomes" id="UP000216448"/>
    </source>
</evidence>
<dbReference type="EMBL" id="NIBB01000031">
    <property type="protein sequence ID" value="PAB52566.1"/>
    <property type="molecule type" value="Genomic_DNA"/>
</dbReference>
<accession>A0AAX0PUX7</accession>